<feature type="compositionally biased region" description="Basic and acidic residues" evidence="4">
    <location>
        <begin position="98"/>
        <end position="110"/>
    </location>
</feature>
<feature type="region of interest" description="Disordered" evidence="4">
    <location>
        <begin position="199"/>
        <end position="258"/>
    </location>
</feature>
<dbReference type="EMBL" id="HBED01031332">
    <property type="protein sequence ID" value="CAD8316865.1"/>
    <property type="molecule type" value="Transcribed_RNA"/>
</dbReference>
<comment type="subcellular location">
    <subcellularLocation>
        <location evidence="1">Nucleus</location>
    </subcellularLocation>
</comment>
<feature type="domain" description="G-patch" evidence="5">
    <location>
        <begin position="181"/>
        <end position="214"/>
    </location>
</feature>
<feature type="compositionally biased region" description="Basic and acidic residues" evidence="4">
    <location>
        <begin position="223"/>
        <end position="233"/>
    </location>
</feature>
<evidence type="ECO:0000256" key="3">
    <source>
        <dbReference type="ARBA" id="ARBA00023242"/>
    </source>
</evidence>
<keyword evidence="3" id="KW-0539">Nucleus</keyword>
<evidence type="ECO:0000256" key="1">
    <source>
        <dbReference type="ARBA" id="ARBA00004123"/>
    </source>
</evidence>
<feature type="compositionally biased region" description="Low complexity" evidence="4">
    <location>
        <begin position="16"/>
        <end position="26"/>
    </location>
</feature>
<dbReference type="InterPro" id="IPR000467">
    <property type="entry name" value="G_patch_dom"/>
</dbReference>
<proteinExistence type="predicted"/>
<feature type="compositionally biased region" description="Basic and acidic residues" evidence="4">
    <location>
        <begin position="1"/>
        <end position="15"/>
    </location>
</feature>
<evidence type="ECO:0000256" key="4">
    <source>
        <dbReference type="SAM" id="MobiDB-lite"/>
    </source>
</evidence>
<dbReference type="PROSITE" id="PS50174">
    <property type="entry name" value="G_PATCH"/>
    <property type="match status" value="1"/>
</dbReference>
<evidence type="ECO:0000259" key="5">
    <source>
        <dbReference type="PROSITE" id="PS50174"/>
    </source>
</evidence>
<evidence type="ECO:0000256" key="2">
    <source>
        <dbReference type="ARBA" id="ARBA00022884"/>
    </source>
</evidence>
<name>A0A7R9W9B1_9STRA</name>
<dbReference type="AlphaFoldDB" id="A0A7R9W9B1"/>
<feature type="region of interest" description="Disordered" evidence="4">
    <location>
        <begin position="1"/>
        <end position="63"/>
    </location>
</feature>
<protein>
    <recommendedName>
        <fullName evidence="5">G-patch domain-containing protein</fullName>
    </recommendedName>
</protein>
<dbReference type="Pfam" id="PF01585">
    <property type="entry name" value="G-patch"/>
    <property type="match status" value="1"/>
</dbReference>
<dbReference type="PANTHER" id="PTHR13948">
    <property type="entry name" value="RNA-BINDING PROTEIN"/>
    <property type="match status" value="1"/>
</dbReference>
<dbReference type="GO" id="GO:0003723">
    <property type="term" value="F:RNA binding"/>
    <property type="evidence" value="ECO:0007669"/>
    <property type="project" value="UniProtKB-KW"/>
</dbReference>
<accession>A0A7R9W9B1</accession>
<dbReference type="PANTHER" id="PTHR13948:SF3">
    <property type="entry name" value="FI21118P1"/>
    <property type="match status" value="1"/>
</dbReference>
<dbReference type="GO" id="GO:0000398">
    <property type="term" value="P:mRNA splicing, via spliceosome"/>
    <property type="evidence" value="ECO:0007669"/>
    <property type="project" value="TreeGrafter"/>
</dbReference>
<evidence type="ECO:0000313" key="6">
    <source>
        <dbReference type="EMBL" id="CAD8316865.1"/>
    </source>
</evidence>
<reference evidence="6" key="1">
    <citation type="submission" date="2021-01" db="EMBL/GenBank/DDBJ databases">
        <authorList>
            <person name="Corre E."/>
            <person name="Pelletier E."/>
            <person name="Niang G."/>
            <person name="Scheremetjew M."/>
            <person name="Finn R."/>
            <person name="Kale V."/>
            <person name="Holt S."/>
            <person name="Cochrane G."/>
            <person name="Meng A."/>
            <person name="Brown T."/>
            <person name="Cohen L."/>
        </authorList>
    </citation>
    <scope>NUCLEOTIDE SEQUENCE</scope>
    <source>
        <strain evidence="6">CCMP147</strain>
    </source>
</reference>
<gene>
    <name evidence="6" type="ORF">TDUB1175_LOCUS15658</name>
</gene>
<keyword evidence="2" id="KW-0694">RNA-binding</keyword>
<organism evidence="6">
    <name type="scientific">Pseudictyota dubia</name>
    <dbReference type="NCBI Taxonomy" id="2749911"/>
    <lineage>
        <taxon>Eukaryota</taxon>
        <taxon>Sar</taxon>
        <taxon>Stramenopiles</taxon>
        <taxon>Ochrophyta</taxon>
        <taxon>Bacillariophyta</taxon>
        <taxon>Mediophyceae</taxon>
        <taxon>Biddulphiophycidae</taxon>
        <taxon>Eupodiscales</taxon>
        <taxon>Odontellaceae</taxon>
        <taxon>Pseudictyota</taxon>
    </lineage>
</organism>
<feature type="region of interest" description="Disordered" evidence="4">
    <location>
        <begin position="83"/>
        <end position="128"/>
    </location>
</feature>
<sequence length="258" mass="26831">MEKWSVRGQEMRGGDDASAAAAGTDGPNQGSGASAARGNESSSSQGGVVADTPSKVTKTPDGKPICLLCRRKFASLEKLRQHERVSALHKQNLAKKKAAAEEEAKKKKEGSNGTSTAAVTAPPSPAVDYRDRAKERRALFGPDAAAGAKPDEEPVVLGPDLDRARAVASAEVVAPHESLGESNIGNKMLQKLGWKRGGALGREQQQQDLADGGVGVGSVNAKDTLKSDWERIESLAGGNSHNRGQAGVGGGDPRSLHQ</sequence>
<dbReference type="GO" id="GO:0005634">
    <property type="term" value="C:nucleus"/>
    <property type="evidence" value="ECO:0007669"/>
    <property type="project" value="UniProtKB-SubCell"/>
</dbReference>